<dbReference type="EMBL" id="KV426662">
    <property type="protein sequence ID" value="KZV79183.1"/>
    <property type="molecule type" value="Genomic_DNA"/>
</dbReference>
<accession>A0A166NHZ2</accession>
<organism evidence="1 2">
    <name type="scientific">Exidia glandulosa HHB12029</name>
    <dbReference type="NCBI Taxonomy" id="1314781"/>
    <lineage>
        <taxon>Eukaryota</taxon>
        <taxon>Fungi</taxon>
        <taxon>Dikarya</taxon>
        <taxon>Basidiomycota</taxon>
        <taxon>Agaricomycotina</taxon>
        <taxon>Agaricomycetes</taxon>
        <taxon>Auriculariales</taxon>
        <taxon>Exidiaceae</taxon>
        <taxon>Exidia</taxon>
    </lineage>
</organism>
<dbReference type="Proteomes" id="UP000077266">
    <property type="component" value="Unassembled WGS sequence"/>
</dbReference>
<keyword evidence="2" id="KW-1185">Reference proteome</keyword>
<gene>
    <name evidence="1" type="ORF">EXIGLDRAFT_735495</name>
</gene>
<feature type="non-terminal residue" evidence="1">
    <location>
        <position position="57"/>
    </location>
</feature>
<evidence type="ECO:0000313" key="2">
    <source>
        <dbReference type="Proteomes" id="UP000077266"/>
    </source>
</evidence>
<evidence type="ECO:0000313" key="1">
    <source>
        <dbReference type="EMBL" id="KZV79183.1"/>
    </source>
</evidence>
<protein>
    <submittedName>
        <fullName evidence="1">Uncharacterized protein</fullName>
    </submittedName>
</protein>
<name>A0A166NHZ2_EXIGL</name>
<reference evidence="1 2" key="1">
    <citation type="journal article" date="2016" name="Mol. Biol. Evol.">
        <title>Comparative Genomics of Early-Diverging Mushroom-Forming Fungi Provides Insights into the Origins of Lignocellulose Decay Capabilities.</title>
        <authorList>
            <person name="Nagy L.G."/>
            <person name="Riley R."/>
            <person name="Tritt A."/>
            <person name="Adam C."/>
            <person name="Daum C."/>
            <person name="Floudas D."/>
            <person name="Sun H."/>
            <person name="Yadav J.S."/>
            <person name="Pangilinan J."/>
            <person name="Larsson K.H."/>
            <person name="Matsuura K."/>
            <person name="Barry K."/>
            <person name="Labutti K."/>
            <person name="Kuo R."/>
            <person name="Ohm R.A."/>
            <person name="Bhattacharya S.S."/>
            <person name="Shirouzu T."/>
            <person name="Yoshinaga Y."/>
            <person name="Martin F.M."/>
            <person name="Grigoriev I.V."/>
            <person name="Hibbett D.S."/>
        </authorList>
    </citation>
    <scope>NUCLEOTIDE SEQUENCE [LARGE SCALE GENOMIC DNA]</scope>
    <source>
        <strain evidence="1 2">HHB12029</strain>
    </source>
</reference>
<dbReference type="InParanoid" id="A0A166NHZ2"/>
<sequence length="57" mass="6467">MVVYLSDPVKDEFDVADLGRMDDPIRHANSRTRVSRAVPGTQAFLTWCLHHASHAYL</sequence>
<dbReference type="AlphaFoldDB" id="A0A166NHZ2"/>
<proteinExistence type="predicted"/>